<protein>
    <submittedName>
        <fullName evidence="2">Uncharacterized protein</fullName>
    </submittedName>
</protein>
<sequence length="158" mass="15952">MKRAAGIAAVLVVGGALVGAAPAVAGSPAQHAVEDVTGDQIVCESATYTITSGTLKITIHEGASASGNSNVTGTLTPQAVVATDTAGNVYSVRGAFWFGGAFNAQQDTMVFTDTGKLQIVSRGSGTVDSVNVTSHVTIVNGNTITEFEADFGTCEEPE</sequence>
<accession>A0ABY2BEG8</accession>
<evidence type="ECO:0000313" key="2">
    <source>
        <dbReference type="EMBL" id="TCO17776.1"/>
    </source>
</evidence>
<keyword evidence="3" id="KW-1185">Reference proteome</keyword>
<evidence type="ECO:0000313" key="3">
    <source>
        <dbReference type="Proteomes" id="UP000295818"/>
    </source>
</evidence>
<gene>
    <name evidence="2" type="ORF">EV644_1136</name>
</gene>
<dbReference type="EMBL" id="SLWM01000013">
    <property type="protein sequence ID" value="TCO17776.1"/>
    <property type="molecule type" value="Genomic_DNA"/>
</dbReference>
<proteinExistence type="predicted"/>
<feature type="signal peptide" evidence="1">
    <location>
        <begin position="1"/>
        <end position="25"/>
    </location>
</feature>
<evidence type="ECO:0000256" key="1">
    <source>
        <dbReference type="SAM" id="SignalP"/>
    </source>
</evidence>
<organism evidence="2 3">
    <name type="scientific">Kribbella orskensis</name>
    <dbReference type="NCBI Taxonomy" id="2512216"/>
    <lineage>
        <taxon>Bacteria</taxon>
        <taxon>Bacillati</taxon>
        <taxon>Actinomycetota</taxon>
        <taxon>Actinomycetes</taxon>
        <taxon>Propionibacteriales</taxon>
        <taxon>Kribbellaceae</taxon>
        <taxon>Kribbella</taxon>
    </lineage>
</organism>
<dbReference type="Proteomes" id="UP000295818">
    <property type="component" value="Unassembled WGS sequence"/>
</dbReference>
<reference evidence="2 3" key="1">
    <citation type="journal article" date="2015" name="Stand. Genomic Sci.">
        <title>Genomic Encyclopedia of Bacterial and Archaeal Type Strains, Phase III: the genomes of soil and plant-associated and newly described type strains.</title>
        <authorList>
            <person name="Whitman W.B."/>
            <person name="Woyke T."/>
            <person name="Klenk H.P."/>
            <person name="Zhou Y."/>
            <person name="Lilburn T.G."/>
            <person name="Beck B.J."/>
            <person name="De Vos P."/>
            <person name="Vandamme P."/>
            <person name="Eisen J.A."/>
            <person name="Garrity G."/>
            <person name="Hugenholtz P."/>
            <person name="Kyrpides N.C."/>
        </authorList>
    </citation>
    <scope>NUCLEOTIDE SEQUENCE [LARGE SCALE GENOMIC DNA]</scope>
    <source>
        <strain evidence="2 3">VKM Ac-2538</strain>
    </source>
</reference>
<keyword evidence="1" id="KW-0732">Signal</keyword>
<name>A0ABY2BEG8_9ACTN</name>
<comment type="caution">
    <text evidence="2">The sequence shown here is derived from an EMBL/GenBank/DDBJ whole genome shotgun (WGS) entry which is preliminary data.</text>
</comment>
<feature type="chain" id="PRO_5045935245" evidence="1">
    <location>
        <begin position="26"/>
        <end position="158"/>
    </location>
</feature>